<name>A0A9N9DYR2_9GLOM</name>
<gene>
    <name evidence="2" type="ORF">DERYTH_LOCUS10570</name>
</gene>
<feature type="region of interest" description="Disordered" evidence="1">
    <location>
        <begin position="319"/>
        <end position="348"/>
    </location>
</feature>
<proteinExistence type="predicted"/>
<dbReference type="Proteomes" id="UP000789405">
    <property type="component" value="Unassembled WGS sequence"/>
</dbReference>
<keyword evidence="3" id="KW-1185">Reference proteome</keyword>
<dbReference type="OrthoDB" id="2353705at2759"/>
<dbReference type="EMBL" id="CAJVPY010006199">
    <property type="protein sequence ID" value="CAG8658275.1"/>
    <property type="molecule type" value="Genomic_DNA"/>
</dbReference>
<evidence type="ECO:0000256" key="1">
    <source>
        <dbReference type="SAM" id="MobiDB-lite"/>
    </source>
</evidence>
<reference evidence="2" key="1">
    <citation type="submission" date="2021-06" db="EMBL/GenBank/DDBJ databases">
        <authorList>
            <person name="Kallberg Y."/>
            <person name="Tangrot J."/>
            <person name="Rosling A."/>
        </authorList>
    </citation>
    <scope>NUCLEOTIDE SEQUENCE</scope>
    <source>
        <strain evidence="2">MA453B</strain>
    </source>
</reference>
<protein>
    <submittedName>
        <fullName evidence="2">28668_t:CDS:1</fullName>
    </submittedName>
</protein>
<evidence type="ECO:0000313" key="2">
    <source>
        <dbReference type="EMBL" id="CAG8658275.1"/>
    </source>
</evidence>
<feature type="compositionally biased region" description="Polar residues" evidence="1">
    <location>
        <begin position="329"/>
        <end position="341"/>
    </location>
</feature>
<accession>A0A9N9DYR2</accession>
<dbReference type="AlphaFoldDB" id="A0A9N9DYR2"/>
<comment type="caution">
    <text evidence="2">The sequence shown here is derived from an EMBL/GenBank/DDBJ whole genome shotgun (WGS) entry which is preliminary data.</text>
</comment>
<sequence>MAQDNRVENDMQFSYPDAHSNIVSIMNALSTPITYEGRMQDNISVKMFISICYNLQPSDLLALACVCKDFKNMLDENINPLAEEIWCNSRNQFTIFKDKDPPARMSQQTFARLLTFQNGCQFCKTKEKTPITYWIPCVRSCRDCMLQRAFSFNVFRDTFNLDNEILGLIAPIVPDIYLPDIQSESKYYWISHVKNTIAFFMNADDDTRSALNDLRGNIEIISQEAQHYHEWTNKLYQSHVKDQGILFERLLTEIDRNLDCETSFKLQNDKGYQNLALKIQTNPFLPHDWQTYKRKILQIVQKISCDEITIQEDPLITTSNGTTKRKFDNTPTSSNIQQGSAKKSKFQESLDPNKRRTRIIKRLRRLTYGTVQKSEESLISIRDPLYVYLSICPSFINPPIVNNGSDYSKEFFEDTLIPTLKREAEQLRASNESPPPYLLDTKGAIELGFGCVPIFGCLLCTSITPCALKKIRHHVKTFHKIDSNTERVISVDCDAMITYMHLAFIKKKKKKKDDN</sequence>
<evidence type="ECO:0000313" key="3">
    <source>
        <dbReference type="Proteomes" id="UP000789405"/>
    </source>
</evidence>
<organism evidence="2 3">
    <name type="scientific">Dentiscutata erythropus</name>
    <dbReference type="NCBI Taxonomy" id="1348616"/>
    <lineage>
        <taxon>Eukaryota</taxon>
        <taxon>Fungi</taxon>
        <taxon>Fungi incertae sedis</taxon>
        <taxon>Mucoromycota</taxon>
        <taxon>Glomeromycotina</taxon>
        <taxon>Glomeromycetes</taxon>
        <taxon>Diversisporales</taxon>
        <taxon>Gigasporaceae</taxon>
        <taxon>Dentiscutata</taxon>
    </lineage>
</organism>